<dbReference type="PANTHER" id="PTHR42759:SF1">
    <property type="entry name" value="MAGNESIUM-CHELATASE SUBUNIT CHLD"/>
    <property type="match status" value="1"/>
</dbReference>
<dbReference type="EMBL" id="LR796798">
    <property type="protein sequence ID" value="CAB4167002.1"/>
    <property type="molecule type" value="Genomic_DNA"/>
</dbReference>
<sequence length="451" mass="50244">MSYAILISGQSNAVTIKQVVIASHKGSNYCWIRTTTGGRGTDNAWTTGNYADLITHTNLSENIIGEVLSTPLSYVDIVPITNGVIPTVLIQKLTKQYRLRHDTVDTTRTMDTVVQEVAQLIATDPQLLSRYRSDGRSDKNATIKTKSEGEEIMASNKPITHSPIVFNHVERDNKEEGVLAFIPSLTSDSVRNYIPRKFDGLTEEVLYDYAITNQVNVSLHGHAGTGKTTSLMTYAAKKGLEFGSMSCNAGVEPSQFFGRLVPQEDSSLKWSDGLFTHFFRHGGVLVIDEGDFMPQKIASVLHGAIDDRRLLTLLDHNGEIIKAHPNLLIAICWNGNAYKGTSRMNEAFADRFGIKLTFDYDTEIEKQFIPSKTLLELATSMRADSIAGVYETPVSTRLLKNFVQIAQNLSYNFAVENFVNNFREDERASVKLLLDSQRYNLEQELTGKVSE</sequence>
<name>A0A6J5QA51_9CAUD</name>
<reference evidence="4" key="1">
    <citation type="submission" date="2020-05" db="EMBL/GenBank/DDBJ databases">
        <authorList>
            <person name="Chiriac C."/>
            <person name="Salcher M."/>
            <person name="Ghai R."/>
            <person name="Kavagutti S V."/>
        </authorList>
    </citation>
    <scope>NUCLEOTIDE SEQUENCE</scope>
</reference>
<evidence type="ECO:0000313" key="4">
    <source>
        <dbReference type="EMBL" id="CAB4179287.1"/>
    </source>
</evidence>
<dbReference type="EMBL" id="LR798433">
    <property type="protein sequence ID" value="CAB5231519.1"/>
    <property type="molecule type" value="Genomic_DNA"/>
</dbReference>
<dbReference type="EMBL" id="LR796924">
    <property type="protein sequence ID" value="CAB4174940.1"/>
    <property type="molecule type" value="Genomic_DNA"/>
</dbReference>
<dbReference type="EMBL" id="LR797132">
    <property type="protein sequence ID" value="CAB4189101.1"/>
    <property type="molecule type" value="Genomic_DNA"/>
</dbReference>
<dbReference type="InterPro" id="IPR050764">
    <property type="entry name" value="CbbQ/NirQ/NorQ/GpvN"/>
</dbReference>
<dbReference type="Gene3D" id="3.40.50.300">
    <property type="entry name" value="P-loop containing nucleotide triphosphate hydrolases"/>
    <property type="match status" value="1"/>
</dbReference>
<evidence type="ECO:0000313" key="5">
    <source>
        <dbReference type="EMBL" id="CAB4189101.1"/>
    </source>
</evidence>
<dbReference type="PANTHER" id="PTHR42759">
    <property type="entry name" value="MOXR FAMILY PROTEIN"/>
    <property type="match status" value="1"/>
</dbReference>
<accession>A0A6J5QA51</accession>
<dbReference type="EMBL" id="LR797196">
    <property type="protein sequence ID" value="CAB4193236.1"/>
    <property type="molecule type" value="Genomic_DNA"/>
</dbReference>
<dbReference type="GO" id="GO:0005524">
    <property type="term" value="F:ATP binding"/>
    <property type="evidence" value="ECO:0007669"/>
    <property type="project" value="InterPro"/>
</dbReference>
<dbReference type="InterPro" id="IPR011704">
    <property type="entry name" value="ATPase_dyneun-rel_AAA"/>
</dbReference>
<protein>
    <submittedName>
        <fullName evidence="4">AAA domain containing protein</fullName>
    </submittedName>
</protein>
<dbReference type="SUPFAM" id="SSF52540">
    <property type="entry name" value="P-loop containing nucleoside triphosphate hydrolases"/>
    <property type="match status" value="1"/>
</dbReference>
<proteinExistence type="predicted"/>
<evidence type="ECO:0000313" key="3">
    <source>
        <dbReference type="EMBL" id="CAB4174940.1"/>
    </source>
</evidence>
<organism evidence="4">
    <name type="scientific">uncultured Caudovirales phage</name>
    <dbReference type="NCBI Taxonomy" id="2100421"/>
    <lineage>
        <taxon>Viruses</taxon>
        <taxon>Duplodnaviria</taxon>
        <taxon>Heunggongvirae</taxon>
        <taxon>Uroviricota</taxon>
        <taxon>Caudoviricetes</taxon>
        <taxon>Peduoviridae</taxon>
        <taxon>Maltschvirus</taxon>
        <taxon>Maltschvirus maltsch</taxon>
    </lineage>
</organism>
<evidence type="ECO:0000259" key="1">
    <source>
        <dbReference type="Pfam" id="PF07728"/>
    </source>
</evidence>
<gene>
    <name evidence="4" type="ORF">UFOVP1034_57</name>
    <name evidence="5" type="ORF">UFOVP1177_57</name>
    <name evidence="6" type="ORF">UFOVP1243_44</name>
    <name evidence="7" type="ORF">UFOVP1581_101</name>
    <name evidence="2" type="ORF">UFOVP854_101</name>
    <name evidence="3" type="ORF">UFOVP964_101</name>
</gene>
<dbReference type="EMBL" id="LR796979">
    <property type="protein sequence ID" value="CAB4179287.1"/>
    <property type="molecule type" value="Genomic_DNA"/>
</dbReference>
<evidence type="ECO:0000313" key="7">
    <source>
        <dbReference type="EMBL" id="CAB5231519.1"/>
    </source>
</evidence>
<dbReference type="Pfam" id="PF07728">
    <property type="entry name" value="AAA_5"/>
    <property type="match status" value="1"/>
</dbReference>
<dbReference type="GO" id="GO:0016887">
    <property type="term" value="F:ATP hydrolysis activity"/>
    <property type="evidence" value="ECO:0007669"/>
    <property type="project" value="InterPro"/>
</dbReference>
<dbReference type="CDD" id="cd00009">
    <property type="entry name" value="AAA"/>
    <property type="match status" value="1"/>
</dbReference>
<evidence type="ECO:0000313" key="6">
    <source>
        <dbReference type="EMBL" id="CAB4193236.1"/>
    </source>
</evidence>
<feature type="domain" description="ATPase dynein-related AAA" evidence="1">
    <location>
        <begin position="217"/>
        <end position="352"/>
    </location>
</feature>
<dbReference type="InterPro" id="IPR027417">
    <property type="entry name" value="P-loop_NTPase"/>
</dbReference>
<evidence type="ECO:0000313" key="2">
    <source>
        <dbReference type="EMBL" id="CAB4167002.1"/>
    </source>
</evidence>